<gene>
    <name evidence="1" type="ORF">BJ212DRAFT_1304609</name>
</gene>
<name>A0A9P7DUG3_9AGAM</name>
<dbReference type="AlphaFoldDB" id="A0A9P7DUG3"/>
<accession>A0A9P7DUG3</accession>
<reference evidence="1" key="1">
    <citation type="journal article" date="2020" name="New Phytol.">
        <title>Comparative genomics reveals dynamic genome evolution in host specialist ectomycorrhizal fungi.</title>
        <authorList>
            <person name="Lofgren L.A."/>
            <person name="Nguyen N.H."/>
            <person name="Vilgalys R."/>
            <person name="Ruytinx J."/>
            <person name="Liao H.L."/>
            <person name="Branco S."/>
            <person name="Kuo A."/>
            <person name="LaButti K."/>
            <person name="Lipzen A."/>
            <person name="Andreopoulos W."/>
            <person name="Pangilinan J."/>
            <person name="Riley R."/>
            <person name="Hundley H."/>
            <person name="Na H."/>
            <person name="Barry K."/>
            <person name="Grigoriev I.V."/>
            <person name="Stajich J.E."/>
            <person name="Kennedy P.G."/>
        </authorList>
    </citation>
    <scope>NUCLEOTIDE SEQUENCE</scope>
    <source>
        <strain evidence="1">MN1</strain>
    </source>
</reference>
<evidence type="ECO:0000313" key="1">
    <source>
        <dbReference type="EMBL" id="KAG1803281.1"/>
    </source>
</evidence>
<proteinExistence type="predicted"/>
<evidence type="ECO:0000313" key="2">
    <source>
        <dbReference type="Proteomes" id="UP000807769"/>
    </source>
</evidence>
<dbReference type="OrthoDB" id="3270336at2759"/>
<sequence>MSSTQPSSAISWHPNLLAIQGGLSLLTPPSYSFPKDRNYFCLKEVDWILFSAMQTVTATPNNSELKYTGPLFQCLTTIQIIGSGTSHTPSTGQKASWKWLEDMLHHTTSIFSMDSILPLEFSMLPLPSSYSYLHIHKKQSHAVWCIYLPSTMETQNLKA</sequence>
<keyword evidence="2" id="KW-1185">Reference proteome</keyword>
<dbReference type="RefSeq" id="XP_041186516.1">
    <property type="nucleotide sequence ID" value="XM_041333637.1"/>
</dbReference>
<dbReference type="Proteomes" id="UP000807769">
    <property type="component" value="Unassembled WGS sequence"/>
</dbReference>
<comment type="caution">
    <text evidence="1">The sequence shown here is derived from an EMBL/GenBank/DDBJ whole genome shotgun (WGS) entry which is preliminary data.</text>
</comment>
<protein>
    <submittedName>
        <fullName evidence="1">Uncharacterized protein</fullName>
    </submittedName>
</protein>
<dbReference type="GeneID" id="64627654"/>
<organism evidence="1 2">
    <name type="scientific">Suillus subaureus</name>
    <dbReference type="NCBI Taxonomy" id="48587"/>
    <lineage>
        <taxon>Eukaryota</taxon>
        <taxon>Fungi</taxon>
        <taxon>Dikarya</taxon>
        <taxon>Basidiomycota</taxon>
        <taxon>Agaricomycotina</taxon>
        <taxon>Agaricomycetes</taxon>
        <taxon>Agaricomycetidae</taxon>
        <taxon>Boletales</taxon>
        <taxon>Suillineae</taxon>
        <taxon>Suillaceae</taxon>
        <taxon>Suillus</taxon>
    </lineage>
</organism>
<dbReference type="EMBL" id="JABBWG010000068">
    <property type="protein sequence ID" value="KAG1803281.1"/>
    <property type="molecule type" value="Genomic_DNA"/>
</dbReference>